<dbReference type="Pfam" id="PF04947">
    <property type="entry name" value="Pox_VLTF3"/>
    <property type="match status" value="1"/>
</dbReference>
<dbReference type="RefSeq" id="YP_009507423.1">
    <property type="nucleotide sequence ID" value="NC_038553.1"/>
</dbReference>
<protein>
    <submittedName>
        <fullName evidence="2">Transcription factor</fullName>
    </submittedName>
</protein>
<name>A0A1C9C4Z1_HAV01</name>
<gene>
    <name evidence="2" type="primary">HaV53_ORF26</name>
</gene>
<dbReference type="OrthoDB" id="8889at10239"/>
<evidence type="ECO:0000313" key="2">
    <source>
        <dbReference type="EMBL" id="AOM63357.1"/>
    </source>
</evidence>
<dbReference type="InterPro" id="IPR007031">
    <property type="entry name" value="Poxvirus_VLTF3"/>
</dbReference>
<dbReference type="KEGG" id="vg:37618407"/>
<organismHost>
    <name type="scientific">Heterosigma akashiwo</name>
    <name type="common">Chromophytic alga</name>
    <name type="synonym">Heterosigma carterae</name>
    <dbReference type="NCBI Taxonomy" id="2829"/>
</organismHost>
<dbReference type="Proteomes" id="UP000232488">
    <property type="component" value="Segment"/>
</dbReference>
<organism evidence="2 3">
    <name type="scientific">Heterosigma akashiwo virus 01</name>
    <name type="common">HaV01</name>
    <dbReference type="NCBI Taxonomy" id="97195"/>
    <lineage>
        <taxon>Viruses</taxon>
        <taxon>Varidnaviria</taxon>
        <taxon>Bamfordvirae</taxon>
        <taxon>Nucleocytoviricota</taxon>
        <taxon>Megaviricetes</taxon>
        <taxon>Algavirales</taxon>
        <taxon>Phycodnaviridae</taxon>
        <taxon>Raphidovirus</taxon>
        <taxon>Raphidovirus japonicum</taxon>
    </lineage>
</organism>
<sequence length="353" mass="41855">MNDNKLSSNKAVHSDSRATFASVINTKLQGLRDEHGVNSKYETEFLLNSLPYIKRYYDERKYKPCENDDHEDNNISPINHNAKHDSSKTVFSSNEDIEKFITKKKTSRKGQLYNNFMEDVMKHVSTNNIRNESTSVTCDLCNKEMLIIHAEGSAVCDSCGFTISYQDYSDSYNQHVNNQQNVMVFQFAYKRINHFREWISQIQAKESTIIPEEIIHKLLCEIKKERITDSKQITHERIKKYLKKIGYSKYYEHVPIIINKISGKPPARISYDVEHVLIDMFKKIQRPFERHCPPNRKNFLSYSYTLHKFSELLERRDLLVLFQLLKSRDKLYQQDRIWKKICEDLEWEFIPSL</sequence>
<proteinExistence type="predicted"/>
<keyword evidence="1" id="KW-0804">Transcription</keyword>
<dbReference type="GO" id="GO:0046782">
    <property type="term" value="P:regulation of viral transcription"/>
    <property type="evidence" value="ECO:0007669"/>
    <property type="project" value="InterPro"/>
</dbReference>
<evidence type="ECO:0000313" key="3">
    <source>
        <dbReference type="Proteomes" id="UP000232488"/>
    </source>
</evidence>
<keyword evidence="3" id="KW-1185">Reference proteome</keyword>
<reference evidence="2 3" key="1">
    <citation type="submission" date="2016-03" db="EMBL/GenBank/DDBJ databases">
        <title>Genome sequences of a Phycodnavirus, Heterosigma akashiwo virus strain 53.</title>
        <authorList>
            <person name="Ueki S."/>
            <person name="Ogura Y."/>
            <person name="Hayashi T."/>
        </authorList>
    </citation>
    <scope>NUCLEOTIDE SEQUENCE [LARGE SCALE GENOMIC DNA]</scope>
    <source>
        <strain evidence="2">HaV53</strain>
    </source>
</reference>
<dbReference type="GeneID" id="37618407"/>
<evidence type="ECO:0000256" key="1">
    <source>
        <dbReference type="ARBA" id="ARBA00023163"/>
    </source>
</evidence>
<accession>A0A1C9C4Z1</accession>
<dbReference type="EMBL" id="KX008963">
    <property type="protein sequence ID" value="AOM63357.1"/>
    <property type="molecule type" value="Genomic_DNA"/>
</dbReference>